<proteinExistence type="predicted"/>
<accession>A0A1C5HQ11</accession>
<protein>
    <submittedName>
        <fullName evidence="3">Uncharacterized protein</fullName>
    </submittedName>
</protein>
<dbReference type="AlphaFoldDB" id="A0A1C5HQ11"/>
<keyword evidence="2" id="KW-0812">Transmembrane</keyword>
<organism evidence="3 4">
    <name type="scientific">Micromonospora inositola</name>
    <dbReference type="NCBI Taxonomy" id="47865"/>
    <lineage>
        <taxon>Bacteria</taxon>
        <taxon>Bacillati</taxon>
        <taxon>Actinomycetota</taxon>
        <taxon>Actinomycetes</taxon>
        <taxon>Micromonosporales</taxon>
        <taxon>Micromonosporaceae</taxon>
        <taxon>Micromonospora</taxon>
    </lineage>
</organism>
<keyword evidence="4" id="KW-1185">Reference proteome</keyword>
<reference evidence="4" key="1">
    <citation type="submission" date="2016-06" db="EMBL/GenBank/DDBJ databases">
        <authorList>
            <person name="Varghese N."/>
            <person name="Submissions Spin"/>
        </authorList>
    </citation>
    <scope>NUCLEOTIDE SEQUENCE [LARGE SCALE GENOMIC DNA]</scope>
    <source>
        <strain evidence="4">DSM 43819</strain>
    </source>
</reference>
<keyword evidence="2" id="KW-1133">Transmembrane helix</keyword>
<name>A0A1C5HQ11_9ACTN</name>
<evidence type="ECO:0000256" key="2">
    <source>
        <dbReference type="SAM" id="Phobius"/>
    </source>
</evidence>
<feature type="transmembrane region" description="Helical" evidence="2">
    <location>
        <begin position="43"/>
        <end position="63"/>
    </location>
</feature>
<evidence type="ECO:0000256" key="1">
    <source>
        <dbReference type="SAM" id="MobiDB-lite"/>
    </source>
</evidence>
<dbReference type="EMBL" id="LT607754">
    <property type="protein sequence ID" value="SCG48082.1"/>
    <property type="molecule type" value="Genomic_DNA"/>
</dbReference>
<dbReference type="OrthoDB" id="3372861at2"/>
<keyword evidence="2" id="KW-0472">Membrane</keyword>
<dbReference type="Proteomes" id="UP000198221">
    <property type="component" value="Chromosome I"/>
</dbReference>
<dbReference type="RefSeq" id="WP_089011729.1">
    <property type="nucleotide sequence ID" value="NZ_LT607754.1"/>
</dbReference>
<sequence>MFNLDERLTNGLHGIVDGEPDSTPPTEKLLELGRRGRRRRSGVAVSATLAVLALGAIGTATLVQPSTPTRPAVGAEATASQVASPQVELVSAVTASENISYRIKASITARKTAGKFEVAGRPYTTEGAFDPATDTGYLRSEGHEERLIDGVRFVRSPGGTDGQFVQDGSARFDRLAYDAQVLDGALSGSADPESLFDVLRQADAKITKTGAGTYHFVAASRDDDAIQSSTTTFVGDITVGADQRVATVTYEWATRGRTKRAPQSDFAKNIRVTLELSDYGAPVKVERPTNVVVLK</sequence>
<evidence type="ECO:0000313" key="3">
    <source>
        <dbReference type="EMBL" id="SCG48082.1"/>
    </source>
</evidence>
<evidence type="ECO:0000313" key="4">
    <source>
        <dbReference type="Proteomes" id="UP000198221"/>
    </source>
</evidence>
<feature type="region of interest" description="Disordered" evidence="1">
    <location>
        <begin position="1"/>
        <end position="26"/>
    </location>
</feature>
<gene>
    <name evidence="3" type="ORF">GA0070613_1648</name>
</gene>